<gene>
    <name evidence="3" type="ORF">BJ085DRAFT_29070</name>
</gene>
<organism evidence="3 4">
    <name type="scientific">Dimargaris cristalligena</name>
    <dbReference type="NCBI Taxonomy" id="215637"/>
    <lineage>
        <taxon>Eukaryota</taxon>
        <taxon>Fungi</taxon>
        <taxon>Fungi incertae sedis</taxon>
        <taxon>Zoopagomycota</taxon>
        <taxon>Kickxellomycotina</taxon>
        <taxon>Dimargaritomycetes</taxon>
        <taxon>Dimargaritales</taxon>
        <taxon>Dimargaritaceae</taxon>
        <taxon>Dimargaris</taxon>
    </lineage>
</organism>
<dbReference type="Pfam" id="PF07910">
    <property type="entry name" value="Peptidase_C78"/>
    <property type="match status" value="1"/>
</dbReference>
<dbReference type="InterPro" id="IPR012462">
    <property type="entry name" value="UFSP1/2_DUB_cat"/>
</dbReference>
<dbReference type="PANTHER" id="PTHR48153:SF4">
    <property type="entry name" value="UBIQUITIN CARBOXYL-TERMINAL HYDROLASE MUG105"/>
    <property type="match status" value="1"/>
</dbReference>
<dbReference type="GO" id="GO:0019783">
    <property type="term" value="F:ubiquitin-like protein peptidase activity"/>
    <property type="evidence" value="ECO:0007669"/>
    <property type="project" value="TreeGrafter"/>
</dbReference>
<protein>
    <submittedName>
        <fullName evidence="3">Peptidase family C78-domain-containing protein</fullName>
    </submittedName>
</protein>
<dbReference type="PANTHER" id="PTHR48153">
    <property type="entry name" value="UFM1-SPECIFIC PROTEASE 2"/>
    <property type="match status" value="1"/>
</dbReference>
<evidence type="ECO:0000313" key="4">
    <source>
        <dbReference type="Proteomes" id="UP000268162"/>
    </source>
</evidence>
<evidence type="ECO:0000259" key="2">
    <source>
        <dbReference type="Pfam" id="PF07910"/>
    </source>
</evidence>
<evidence type="ECO:0000256" key="1">
    <source>
        <dbReference type="ARBA" id="ARBA00022801"/>
    </source>
</evidence>
<sequence>MPRPSPTSSMGCPMCGMAFTSGHSPDWRTTHVNAHFGKTPAAEIAQEEQITHTNIPCQSAPNSTAEMTSDSSVGISNRVRLCTPRVTFHSSLRADASWSCGYRNFQTLLSSLIHQLPELATRLHHQVPPVVDIQKYLEAAWKLGYDPVGAQQLQHQVVHTTKWIGATEVYCLLQSLNVDCHMIDFIGASGQGQTHPLLTDFVVQYYLGLLPRLPQSGASIRALLEANYGRVAAARQQQTRNASADPPVVLTDRLPLYLQHQGHSRTIIGYEYTPRGRVNLLVYDPEIMAHQYQRSTHNTTIPDVLHHVRLTPEMLARNGQYQIVMANLAEAHPNWDQHRIVHHYNIKLCRVP</sequence>
<dbReference type="STRING" id="215637.A0A4P9ZYP7"/>
<keyword evidence="1" id="KW-0378">Hydrolase</keyword>
<name>A0A4P9ZYP7_9FUNG</name>
<evidence type="ECO:0000313" key="3">
    <source>
        <dbReference type="EMBL" id="RKP37900.1"/>
    </source>
</evidence>
<dbReference type="AlphaFoldDB" id="A0A4P9ZYP7"/>
<keyword evidence="4" id="KW-1185">Reference proteome</keyword>
<dbReference type="Proteomes" id="UP000268162">
    <property type="component" value="Unassembled WGS sequence"/>
</dbReference>
<feature type="domain" description="UFSP1/2/DUB catalytic" evidence="2">
    <location>
        <begin position="85"/>
        <end position="324"/>
    </location>
</feature>
<accession>A0A4P9ZYP7</accession>
<dbReference type="Gene3D" id="3.90.70.130">
    <property type="match status" value="1"/>
</dbReference>
<dbReference type="EMBL" id="ML002432">
    <property type="protein sequence ID" value="RKP37900.1"/>
    <property type="molecule type" value="Genomic_DNA"/>
</dbReference>
<reference evidence="4" key="1">
    <citation type="journal article" date="2018" name="Nat. Microbiol.">
        <title>Leveraging single-cell genomics to expand the fungal tree of life.</title>
        <authorList>
            <person name="Ahrendt S.R."/>
            <person name="Quandt C.A."/>
            <person name="Ciobanu D."/>
            <person name="Clum A."/>
            <person name="Salamov A."/>
            <person name="Andreopoulos B."/>
            <person name="Cheng J.F."/>
            <person name="Woyke T."/>
            <person name="Pelin A."/>
            <person name="Henrissat B."/>
            <person name="Reynolds N.K."/>
            <person name="Benny G.L."/>
            <person name="Smith M.E."/>
            <person name="James T.Y."/>
            <person name="Grigoriev I.V."/>
        </authorList>
    </citation>
    <scope>NUCLEOTIDE SEQUENCE [LARGE SCALE GENOMIC DNA]</scope>
    <source>
        <strain evidence="4">RSA 468</strain>
    </source>
</reference>
<proteinExistence type="predicted"/>